<comment type="subcellular location">
    <subcellularLocation>
        <location evidence="1">Membrane</location>
        <topology evidence="1">Multi-pass membrane protein</topology>
    </subcellularLocation>
</comment>
<evidence type="ECO:0008006" key="15">
    <source>
        <dbReference type="Google" id="ProtNLM"/>
    </source>
</evidence>
<dbReference type="PANTHER" id="PTHR11690">
    <property type="entry name" value="AMILORIDE-SENSITIVE SODIUM CHANNEL-RELATED"/>
    <property type="match status" value="1"/>
</dbReference>
<dbReference type="EMBL" id="JBBCAQ010000033">
    <property type="protein sequence ID" value="KAK7582678.1"/>
    <property type="molecule type" value="Genomic_DNA"/>
</dbReference>
<evidence type="ECO:0000256" key="9">
    <source>
        <dbReference type="ARBA" id="ARBA00023136"/>
    </source>
</evidence>
<keyword evidence="6" id="KW-1133">Transmembrane helix</keyword>
<evidence type="ECO:0000256" key="6">
    <source>
        <dbReference type="ARBA" id="ARBA00022989"/>
    </source>
</evidence>
<proteinExistence type="inferred from homology"/>
<dbReference type="InterPro" id="IPR001873">
    <property type="entry name" value="ENaC"/>
</dbReference>
<dbReference type="Gene3D" id="2.60.470.10">
    <property type="entry name" value="Acid-sensing ion channels like domains"/>
    <property type="match status" value="1"/>
</dbReference>
<evidence type="ECO:0000256" key="10">
    <source>
        <dbReference type="ARBA" id="ARBA00023201"/>
    </source>
</evidence>
<dbReference type="PANTHER" id="PTHR11690:SF288">
    <property type="entry name" value="AMILORIDE-SENSITIVE NA+ CHANNEL-RELATED"/>
    <property type="match status" value="1"/>
</dbReference>
<dbReference type="Proteomes" id="UP001367676">
    <property type="component" value="Unassembled WGS sequence"/>
</dbReference>
<keyword evidence="11 12" id="KW-0407">Ion channel</keyword>
<comment type="caution">
    <text evidence="13">The sequence shown here is derived from an EMBL/GenBank/DDBJ whole genome shotgun (WGS) entry which is preliminary data.</text>
</comment>
<keyword evidence="9" id="KW-0472">Membrane</keyword>
<keyword evidence="14" id="KW-1185">Reference proteome</keyword>
<dbReference type="Pfam" id="PF00858">
    <property type="entry name" value="ASC"/>
    <property type="match status" value="1"/>
</dbReference>
<evidence type="ECO:0000313" key="13">
    <source>
        <dbReference type="EMBL" id="KAK7582678.1"/>
    </source>
</evidence>
<organism evidence="13 14">
    <name type="scientific">Parthenolecanium corni</name>
    <dbReference type="NCBI Taxonomy" id="536013"/>
    <lineage>
        <taxon>Eukaryota</taxon>
        <taxon>Metazoa</taxon>
        <taxon>Ecdysozoa</taxon>
        <taxon>Arthropoda</taxon>
        <taxon>Hexapoda</taxon>
        <taxon>Insecta</taxon>
        <taxon>Pterygota</taxon>
        <taxon>Neoptera</taxon>
        <taxon>Paraneoptera</taxon>
        <taxon>Hemiptera</taxon>
        <taxon>Sternorrhyncha</taxon>
        <taxon>Coccoidea</taxon>
        <taxon>Coccidae</taxon>
        <taxon>Parthenolecanium</taxon>
    </lineage>
</organism>
<keyword evidence="8 12" id="KW-0406">Ion transport</keyword>
<evidence type="ECO:0000256" key="5">
    <source>
        <dbReference type="ARBA" id="ARBA00022692"/>
    </source>
</evidence>
<dbReference type="Gene3D" id="1.10.287.770">
    <property type="entry name" value="YojJ-like"/>
    <property type="match status" value="1"/>
</dbReference>
<accession>A0AAN9TEK8</accession>
<gene>
    <name evidence="13" type="ORF">V9T40_014123</name>
</gene>
<sequence length="580" mass="67387">MRLNSGPDIDDVCDAFQRPLKYVLLIYRTYLLGGEMQSMKQKKDITFVVEEKRLRQLFASDIQSRVRKARRRRATARTFWNEFFVDLCDNLSFHGLNHFVDGDRSFLEKIFWAILLCTAAVAAFYSINEIWISYEESDTETVVETTYYKNSQIAFPAVVICPASRVDWTKVPNLNKTSIPEYSKETEPAIYELLKALSIIEFGEFDHFERIAPYREILYKLKTLRITELLLKVIRTCDEMFVGRCWWRSHEIDCCTIFELQKTEFGYCYAFNSDLSEFSKKLSVVKNGINSYWKDPDGMIRPRKTGSRGQWSGLRVTVSTPSSILPPDMAVKSGVKILIGEPRTYNIGGDIPVPAGQFGRVHVWGDRIHSTDRLRNMNRKKRHCMFSDEAQALGLPYYLRQNCKTDCYKDHTYKYCNCSPDFMFFEANENNLKYPPCTVEDLFCLRNHNNIFNNMIPNMAHSYFETNESGILCDCKADCIHQMYIAEGTVAEESNSSEEVLLDIHFRQSTCILYRSDVKFGWLDLLVSFGGCTGLFLGGSLLSCLELIYFFTLRLYCHWQHWNRHHERPAVSSVVAKNKY</sequence>
<evidence type="ECO:0000256" key="1">
    <source>
        <dbReference type="ARBA" id="ARBA00004141"/>
    </source>
</evidence>
<keyword evidence="7" id="KW-0915">Sodium</keyword>
<keyword evidence="5 12" id="KW-0812">Transmembrane</keyword>
<evidence type="ECO:0000256" key="8">
    <source>
        <dbReference type="ARBA" id="ARBA00023065"/>
    </source>
</evidence>
<evidence type="ECO:0000256" key="11">
    <source>
        <dbReference type="ARBA" id="ARBA00023303"/>
    </source>
</evidence>
<dbReference type="GO" id="GO:0015280">
    <property type="term" value="F:ligand-gated sodium channel activity"/>
    <property type="evidence" value="ECO:0007669"/>
    <property type="project" value="TreeGrafter"/>
</dbReference>
<dbReference type="AlphaFoldDB" id="A0AAN9TEK8"/>
<name>A0AAN9TEK8_9HEMI</name>
<evidence type="ECO:0000256" key="3">
    <source>
        <dbReference type="ARBA" id="ARBA00022448"/>
    </source>
</evidence>
<evidence type="ECO:0000256" key="7">
    <source>
        <dbReference type="ARBA" id="ARBA00023053"/>
    </source>
</evidence>
<keyword evidence="3 12" id="KW-0813">Transport</keyword>
<protein>
    <recommendedName>
        <fullName evidence="15">Sodium channel protein Nach</fullName>
    </recommendedName>
</protein>
<evidence type="ECO:0000256" key="12">
    <source>
        <dbReference type="RuleBase" id="RU000679"/>
    </source>
</evidence>
<comment type="similarity">
    <text evidence="2 12">Belongs to the amiloride-sensitive sodium channel (TC 1.A.6) family.</text>
</comment>
<evidence type="ECO:0000313" key="14">
    <source>
        <dbReference type="Proteomes" id="UP001367676"/>
    </source>
</evidence>
<keyword evidence="4 12" id="KW-0894">Sodium channel</keyword>
<reference evidence="13 14" key="1">
    <citation type="submission" date="2024-03" db="EMBL/GenBank/DDBJ databases">
        <title>Adaptation during the transition from Ophiocordyceps entomopathogen to insect associate is accompanied by gene loss and intensified selection.</title>
        <authorList>
            <person name="Ward C.M."/>
            <person name="Onetto C.A."/>
            <person name="Borneman A.R."/>
        </authorList>
    </citation>
    <scope>NUCLEOTIDE SEQUENCE [LARGE SCALE GENOMIC DNA]</scope>
    <source>
        <strain evidence="13">AWRI1</strain>
        <tissue evidence="13">Single Adult Female</tissue>
    </source>
</reference>
<dbReference type="GO" id="GO:0005886">
    <property type="term" value="C:plasma membrane"/>
    <property type="evidence" value="ECO:0007669"/>
    <property type="project" value="TreeGrafter"/>
</dbReference>
<evidence type="ECO:0000256" key="2">
    <source>
        <dbReference type="ARBA" id="ARBA00007193"/>
    </source>
</evidence>
<keyword evidence="10 12" id="KW-0739">Sodium transport</keyword>
<evidence type="ECO:0000256" key="4">
    <source>
        <dbReference type="ARBA" id="ARBA00022461"/>
    </source>
</evidence>